<keyword evidence="2" id="KW-0560">Oxidoreductase</keyword>
<evidence type="ECO:0000256" key="1">
    <source>
        <dbReference type="ARBA" id="ARBA00006484"/>
    </source>
</evidence>
<dbReference type="OrthoDB" id="191139at2759"/>
<dbReference type="Gene3D" id="3.40.50.720">
    <property type="entry name" value="NAD(P)-binding Rossmann-like Domain"/>
    <property type="match status" value="1"/>
</dbReference>
<dbReference type="GO" id="GO:0016491">
    <property type="term" value="F:oxidoreductase activity"/>
    <property type="evidence" value="ECO:0007669"/>
    <property type="project" value="UniProtKB-KW"/>
</dbReference>
<proteinExistence type="inferred from homology"/>
<accession>A0A6A5YE66</accession>
<organism evidence="3 4">
    <name type="scientific">Lophiotrema nucula</name>
    <dbReference type="NCBI Taxonomy" id="690887"/>
    <lineage>
        <taxon>Eukaryota</taxon>
        <taxon>Fungi</taxon>
        <taxon>Dikarya</taxon>
        <taxon>Ascomycota</taxon>
        <taxon>Pezizomycotina</taxon>
        <taxon>Dothideomycetes</taxon>
        <taxon>Pleosporomycetidae</taxon>
        <taxon>Pleosporales</taxon>
        <taxon>Lophiotremataceae</taxon>
        <taxon>Lophiotrema</taxon>
    </lineage>
</organism>
<reference evidence="3" key="1">
    <citation type="journal article" date="2020" name="Stud. Mycol.">
        <title>101 Dothideomycetes genomes: a test case for predicting lifestyles and emergence of pathogens.</title>
        <authorList>
            <person name="Haridas S."/>
            <person name="Albert R."/>
            <person name="Binder M."/>
            <person name="Bloem J."/>
            <person name="Labutti K."/>
            <person name="Salamov A."/>
            <person name="Andreopoulos B."/>
            <person name="Baker S."/>
            <person name="Barry K."/>
            <person name="Bills G."/>
            <person name="Bluhm B."/>
            <person name="Cannon C."/>
            <person name="Castanera R."/>
            <person name="Culley D."/>
            <person name="Daum C."/>
            <person name="Ezra D."/>
            <person name="Gonzalez J."/>
            <person name="Henrissat B."/>
            <person name="Kuo A."/>
            <person name="Liang C."/>
            <person name="Lipzen A."/>
            <person name="Lutzoni F."/>
            <person name="Magnuson J."/>
            <person name="Mondo S."/>
            <person name="Nolan M."/>
            <person name="Ohm R."/>
            <person name="Pangilinan J."/>
            <person name="Park H.-J."/>
            <person name="Ramirez L."/>
            <person name="Alfaro M."/>
            <person name="Sun H."/>
            <person name="Tritt A."/>
            <person name="Yoshinaga Y."/>
            <person name="Zwiers L.-H."/>
            <person name="Turgeon B."/>
            <person name="Goodwin S."/>
            <person name="Spatafora J."/>
            <person name="Crous P."/>
            <person name="Grigoriev I."/>
        </authorList>
    </citation>
    <scope>NUCLEOTIDE SEQUENCE</scope>
    <source>
        <strain evidence="3">CBS 627.86</strain>
    </source>
</reference>
<keyword evidence="4" id="KW-1185">Reference proteome</keyword>
<dbReference type="EMBL" id="ML977401">
    <property type="protein sequence ID" value="KAF2105190.1"/>
    <property type="molecule type" value="Genomic_DNA"/>
</dbReference>
<evidence type="ECO:0000313" key="4">
    <source>
        <dbReference type="Proteomes" id="UP000799770"/>
    </source>
</evidence>
<dbReference type="PANTHER" id="PTHR24320:SF148">
    <property type="entry name" value="NAD(P)-BINDING ROSSMANN-FOLD SUPERFAMILY PROTEIN"/>
    <property type="match status" value="1"/>
</dbReference>
<gene>
    <name evidence="3" type="ORF">BDV96DRAFT_535422</name>
</gene>
<comment type="similarity">
    <text evidence="1">Belongs to the short-chain dehydrogenases/reductases (SDR) family.</text>
</comment>
<evidence type="ECO:0000256" key="2">
    <source>
        <dbReference type="ARBA" id="ARBA00023002"/>
    </source>
</evidence>
<dbReference type="AlphaFoldDB" id="A0A6A5YE66"/>
<name>A0A6A5YE66_9PLEO</name>
<dbReference type="Proteomes" id="UP000799770">
    <property type="component" value="Unassembled WGS sequence"/>
</dbReference>
<dbReference type="PANTHER" id="PTHR24320">
    <property type="entry name" value="RETINOL DEHYDROGENASE"/>
    <property type="match status" value="1"/>
</dbReference>
<sequence>MAATKGTVLVTGANGGLGIAIAQGIATAPPEVAVHHALYTVRSTVAADKVHSALAATKTHPHDILQLDLSKPSSVRETAAAINRRVSTGDIPRIRALVLNAGYRETGQQTWTEDGLDTAFASNYLGHWLLTLLLLQSMDWETGRVVVVGGMVHDPQDRGNKINKAFEEEPWKRILADASSESVESVAEGTWAASPDDPTQDPRDLYGIRRYGAAKLFQIMMIPELQRRLHSDPNLNKISVLGVDPGMMPTAITVGTLNWLVRLIFSVVARVASVVSPNGFLRLPHKSAGDVLAAAFETASPIGQRPKSLYLNGNVPKEMSDEAKDAEKRASVWRASLQYAKLREGETCLADWQ</sequence>
<dbReference type="Pfam" id="PF00106">
    <property type="entry name" value="adh_short"/>
    <property type="match status" value="1"/>
</dbReference>
<dbReference type="PRINTS" id="PR00081">
    <property type="entry name" value="GDHRDH"/>
</dbReference>
<dbReference type="InterPro" id="IPR036291">
    <property type="entry name" value="NAD(P)-bd_dom_sf"/>
</dbReference>
<protein>
    <submittedName>
        <fullName evidence="3">Putative short-chain dehydrogenase</fullName>
    </submittedName>
</protein>
<evidence type="ECO:0000313" key="3">
    <source>
        <dbReference type="EMBL" id="KAF2105190.1"/>
    </source>
</evidence>
<dbReference type="InterPro" id="IPR002347">
    <property type="entry name" value="SDR_fam"/>
</dbReference>
<dbReference type="SUPFAM" id="SSF51735">
    <property type="entry name" value="NAD(P)-binding Rossmann-fold domains"/>
    <property type="match status" value="1"/>
</dbReference>